<dbReference type="AlphaFoldDB" id="A0A8H4BT25"/>
<organism evidence="1 2">
    <name type="scientific">Mucor circinelloides f. lusitanicus</name>
    <name type="common">Mucor racemosus var. lusitanicus</name>
    <dbReference type="NCBI Taxonomy" id="29924"/>
    <lineage>
        <taxon>Eukaryota</taxon>
        <taxon>Fungi</taxon>
        <taxon>Fungi incertae sedis</taxon>
        <taxon>Mucoromycota</taxon>
        <taxon>Mucoromycotina</taxon>
        <taxon>Mucoromycetes</taxon>
        <taxon>Mucorales</taxon>
        <taxon>Mucorineae</taxon>
        <taxon>Mucoraceae</taxon>
        <taxon>Mucor</taxon>
    </lineage>
</organism>
<reference evidence="1 2" key="1">
    <citation type="submission" date="2019-09" db="EMBL/GenBank/DDBJ databases">
        <authorList>
            <consortium name="DOE Joint Genome Institute"/>
            <person name="Mondo S.J."/>
            <person name="Navarro-Mendoza M.I."/>
            <person name="Perez-Arques C."/>
            <person name="Panchal S."/>
            <person name="Nicolas F.E."/>
            <person name="Ganguly P."/>
            <person name="Pangilinan J."/>
            <person name="Grigoriev I."/>
            <person name="Heitman J."/>
            <person name="Sanya K."/>
            <person name="Garre V."/>
        </authorList>
    </citation>
    <scope>NUCLEOTIDE SEQUENCE [LARGE SCALE GENOMIC DNA]</scope>
    <source>
        <strain evidence="1 2">MU402</strain>
    </source>
</reference>
<sequence>MMEHSSVASSSSSIQTPPTEKMTKVWFDKLEDLLICESYCHVSLNFEERTKKTGKEFWMQVVFNYFIMQNIVHKQCTLVDRSWDSLNARCLNRIQKNICKFAGCLTKCIKKNASGSNVGFNAAAMCYDYLSEAFERWAAILNEDASGKAKLDDETADAIAKADHNSVRSIDNKKALTKKRKREVIVIDNGKKINVIEALIKEIKKVNDRAEERAAKIGKYLEEDVVEMPNVVVRRKTMLVWLDFGLDELLVLIEDG</sequence>
<evidence type="ECO:0008006" key="3">
    <source>
        <dbReference type="Google" id="ProtNLM"/>
    </source>
</evidence>
<evidence type="ECO:0000313" key="1">
    <source>
        <dbReference type="EMBL" id="KAF1806917.1"/>
    </source>
</evidence>
<gene>
    <name evidence="1" type="ORF">FB192DRAFT_1465007</name>
</gene>
<name>A0A8H4BT25_MUCCL</name>
<comment type="caution">
    <text evidence="1">The sequence shown here is derived from an EMBL/GenBank/DDBJ whole genome shotgun (WGS) entry which is preliminary data.</text>
</comment>
<dbReference type="EMBL" id="JAAECE010000001">
    <property type="protein sequence ID" value="KAF1806917.1"/>
    <property type="molecule type" value="Genomic_DNA"/>
</dbReference>
<proteinExistence type="predicted"/>
<protein>
    <recommendedName>
        <fullName evidence="3">No apical meristem-associated C-terminal domain-containing protein</fullName>
    </recommendedName>
</protein>
<accession>A0A8H4BT25</accession>
<evidence type="ECO:0000313" key="2">
    <source>
        <dbReference type="Proteomes" id="UP000469890"/>
    </source>
</evidence>
<dbReference type="Proteomes" id="UP000469890">
    <property type="component" value="Unassembled WGS sequence"/>
</dbReference>